<feature type="transmembrane region" description="Helical" evidence="1">
    <location>
        <begin position="56"/>
        <end position="87"/>
    </location>
</feature>
<feature type="transmembrane region" description="Helical" evidence="1">
    <location>
        <begin position="172"/>
        <end position="193"/>
    </location>
</feature>
<protein>
    <recommendedName>
        <fullName evidence="2">DUF7847 domain-containing protein</fullName>
    </recommendedName>
</protein>
<name>A0A7C3RAN7_ARCFL</name>
<reference evidence="3" key="1">
    <citation type="journal article" date="2020" name="mSystems">
        <title>Genome- and Community-Level Interaction Insights into Carbon Utilization and Element Cycling Functions of Hydrothermarchaeota in Hydrothermal Sediment.</title>
        <authorList>
            <person name="Zhou Z."/>
            <person name="Liu Y."/>
            <person name="Xu W."/>
            <person name="Pan J."/>
            <person name="Luo Z.H."/>
            <person name="Li M."/>
        </authorList>
    </citation>
    <scope>NUCLEOTIDE SEQUENCE [LARGE SCALE GENOMIC DNA]</scope>
    <source>
        <strain evidence="3">SpSt-87</strain>
    </source>
</reference>
<feature type="domain" description="DUF7847" evidence="2">
    <location>
        <begin position="24"/>
        <end position="200"/>
    </location>
</feature>
<organism evidence="3">
    <name type="scientific">Archaeoglobus fulgidus</name>
    <dbReference type="NCBI Taxonomy" id="2234"/>
    <lineage>
        <taxon>Archaea</taxon>
        <taxon>Methanobacteriati</taxon>
        <taxon>Methanobacteriota</taxon>
        <taxon>Archaeoglobi</taxon>
        <taxon>Archaeoglobales</taxon>
        <taxon>Archaeoglobaceae</taxon>
        <taxon>Archaeoglobus</taxon>
    </lineage>
</organism>
<dbReference type="AlphaFoldDB" id="A0A7C3RAN7"/>
<proteinExistence type="predicted"/>
<evidence type="ECO:0000256" key="1">
    <source>
        <dbReference type="SAM" id="Phobius"/>
    </source>
</evidence>
<feature type="transmembrane region" description="Helical" evidence="1">
    <location>
        <begin position="134"/>
        <end position="151"/>
    </location>
</feature>
<accession>A0A7C3RAN7</accession>
<evidence type="ECO:0000259" key="2">
    <source>
        <dbReference type="Pfam" id="PF25231"/>
    </source>
</evidence>
<comment type="caution">
    <text evidence="3">The sequence shown here is derived from an EMBL/GenBank/DDBJ whole genome shotgun (WGS) entry which is preliminary data.</text>
</comment>
<evidence type="ECO:0000313" key="3">
    <source>
        <dbReference type="EMBL" id="HFW31463.1"/>
    </source>
</evidence>
<feature type="transmembrane region" description="Helical" evidence="1">
    <location>
        <begin position="199"/>
        <end position="218"/>
    </location>
</feature>
<dbReference type="InterPro" id="IPR057169">
    <property type="entry name" value="DUF7847"/>
</dbReference>
<keyword evidence="1" id="KW-0812">Transmembrane</keyword>
<dbReference type="Pfam" id="PF25231">
    <property type="entry name" value="DUF7847"/>
    <property type="match status" value="1"/>
</dbReference>
<keyword evidence="1" id="KW-0472">Membrane</keyword>
<dbReference type="EMBL" id="DTLB01000001">
    <property type="protein sequence ID" value="HFW31463.1"/>
    <property type="molecule type" value="Genomic_DNA"/>
</dbReference>
<gene>
    <name evidence="3" type="ORF">ENW66_00700</name>
</gene>
<keyword evidence="1" id="KW-1133">Transmembrane helix</keyword>
<sequence length="223" mass="23686">MAKINIGEALTKPIDVMKRNPGIFVPALVPAVVSLIFTAIYGAMMWNMQPVMNPMFIFGFIGLLAIYSFVMVILVLVANGAIVSIAYSELSGRNATYVDGIKDAIARLPSLLIASVIIAIGVALGLILLVIPGLIFALLVMFTIQEIMIAGKNATNAISGSIKLVKTNFGDVLVYAIILFIVVVVVSAILGTVPVVGSAISTMIVTPYMGISMTYAYMQLIAR</sequence>
<feature type="transmembrane region" description="Helical" evidence="1">
    <location>
        <begin position="108"/>
        <end position="128"/>
    </location>
</feature>
<feature type="transmembrane region" description="Helical" evidence="1">
    <location>
        <begin position="21"/>
        <end position="44"/>
    </location>
</feature>